<reference evidence="3 4" key="1">
    <citation type="submission" date="2018-11" db="EMBL/GenBank/DDBJ databases">
        <title>Genomic profiling of Staphylococcus species from a Poultry farm system in KwaZulu-Natal, South Africa.</title>
        <authorList>
            <person name="Amoako D.G."/>
            <person name="Somboro A.M."/>
            <person name="Abia A.L.K."/>
            <person name="Bester L.A."/>
            <person name="Essack S.Y."/>
        </authorList>
    </citation>
    <scope>NUCLEOTIDE SEQUENCE [LARGE SCALE GENOMIC DNA]</scope>
    <source>
        <strain evidence="3 4">SA11</strain>
    </source>
</reference>
<feature type="transmembrane region" description="Helical" evidence="2">
    <location>
        <begin position="559"/>
        <end position="578"/>
    </location>
</feature>
<dbReference type="SUPFAM" id="SSF82866">
    <property type="entry name" value="Multidrug efflux transporter AcrB transmembrane domain"/>
    <property type="match status" value="1"/>
</dbReference>
<dbReference type="RefSeq" id="WP_130135793.1">
    <property type="nucleotide sequence ID" value="NZ_RQTE01000327.1"/>
</dbReference>
<dbReference type="Gene3D" id="3.30.70.1320">
    <property type="entry name" value="Multidrug efflux transporter AcrB pore domain like"/>
    <property type="match status" value="2"/>
</dbReference>
<keyword evidence="2" id="KW-1133">Transmembrane helix</keyword>
<protein>
    <submittedName>
        <fullName evidence="3">Efflux RND transporter permease subunit</fullName>
    </submittedName>
</protein>
<feature type="transmembrane region" description="Helical" evidence="2">
    <location>
        <begin position="366"/>
        <end position="388"/>
    </location>
</feature>
<feature type="transmembrane region" description="Helical" evidence="2">
    <location>
        <begin position="395"/>
        <end position="415"/>
    </location>
</feature>
<dbReference type="Pfam" id="PF00873">
    <property type="entry name" value="ACR_tran"/>
    <property type="match status" value="2"/>
</dbReference>
<evidence type="ECO:0000256" key="2">
    <source>
        <dbReference type="SAM" id="Phobius"/>
    </source>
</evidence>
<dbReference type="Gene3D" id="3.30.70.1430">
    <property type="entry name" value="Multidrug efflux transporter AcrB pore domain"/>
    <property type="match status" value="2"/>
</dbReference>
<dbReference type="AlphaFoldDB" id="A0A4Q7CJD6"/>
<dbReference type="GO" id="GO:0042910">
    <property type="term" value="F:xenobiotic transmembrane transporter activity"/>
    <property type="evidence" value="ECO:0007669"/>
    <property type="project" value="TreeGrafter"/>
</dbReference>
<feature type="transmembrane region" description="Helical" evidence="2">
    <location>
        <begin position="501"/>
        <end position="528"/>
    </location>
</feature>
<dbReference type="PANTHER" id="PTHR32063">
    <property type="match status" value="1"/>
</dbReference>
<dbReference type="EMBL" id="RQTE01000327">
    <property type="protein sequence ID" value="RZI00168.1"/>
    <property type="molecule type" value="Genomic_DNA"/>
</dbReference>
<evidence type="ECO:0000256" key="1">
    <source>
        <dbReference type="SAM" id="MobiDB-lite"/>
    </source>
</evidence>
<comment type="caution">
    <text evidence="3">The sequence shown here is derived from an EMBL/GenBank/DDBJ whole genome shotgun (WGS) entry which is preliminary data.</text>
</comment>
<feature type="compositionally biased region" description="Low complexity" evidence="1">
    <location>
        <begin position="257"/>
        <end position="288"/>
    </location>
</feature>
<dbReference type="InterPro" id="IPR027463">
    <property type="entry name" value="AcrB_DN_DC_subdom"/>
</dbReference>
<dbReference type="SUPFAM" id="SSF82714">
    <property type="entry name" value="Multidrug efflux transporter AcrB TolC docking domain, DN and DC subdomains"/>
    <property type="match status" value="1"/>
</dbReference>
<sequence length="776" mass="84953">MINRLLKFSLGNKFAIFLMVVLVILGGVYSSLKMRLEMLPDVEEPMISVNTVMPGATPETVQDEISDKIDNQVRRMAHVHTVKSQSLENVSMVQVSYDDGTDMDKAEEELKKEIDKLKLDENAQEPELTRNSMNAFPVVAYSFSTKNDDLKKATKDIKTQLVPKLETIDGVQNVQLNGQTERQATIKFSQRKLQERGMSASGVEDYIKGASGKTPLGLFQFGKKEKSIVIDGEFTSVDALKNFEIPVDAAKGDKEQSGSGSESGQSGSDSSSMSAMDQNSASQGSSSSEIVKLKDIADVSVGDERESISRTNGKDAIDVQIIKAQDANTVQVKKDTDQKIKQFIKENKGMTYTKIMDTAKPIQDSIYTMLEKAILGTIVAIIIILLFLRNIRTTAISVVSIPMSLLIAMIALKLSDVSLNILTLGALTVAIGRVIDDSIVVIENIYRRMSDKDEPLKGNQLVVSATAEVFKPIMSSTLVTIIVFLPLVFVAGSVGEMFRPFALAITFSLLASLLVSITIVPALSSTFFKNGIHEKRKRSLGRVGRDYKKVLKWSLNHKWIVLILTTLILIGSIALGAAKIGTSYISTGEDKYMALTYNPKPGETKESVLKNAEQVQKYLNSKDKVKKVQYSLGGASPMDPTGSTNSMAVMIEYDKNTPNFEEEPDKVLKHIATFKQEGEWKNLDMGTGAGNNSIEVKVSGPSAEAIKGTVKKIQNEMKDTKGIVNVKSDLSEVYQQYSVDVDQNKATEKGLSAGQLAMGLNQNIPEDTITTINEKG</sequence>
<feature type="transmembrane region" description="Helical" evidence="2">
    <location>
        <begin position="477"/>
        <end position="495"/>
    </location>
</feature>
<dbReference type="Gene3D" id="3.30.70.1440">
    <property type="entry name" value="Multidrug efflux transporter AcrB pore domain"/>
    <property type="match status" value="1"/>
</dbReference>
<dbReference type="PANTHER" id="PTHR32063:SF0">
    <property type="entry name" value="SWARMING MOTILITY PROTEIN SWRC"/>
    <property type="match status" value="1"/>
</dbReference>
<dbReference type="Proteomes" id="UP000293854">
    <property type="component" value="Unassembled WGS sequence"/>
</dbReference>
<keyword evidence="2" id="KW-0472">Membrane</keyword>
<name>A0A4Q7CJD6_9STAP</name>
<dbReference type="InterPro" id="IPR001036">
    <property type="entry name" value="Acrflvin-R"/>
</dbReference>
<dbReference type="Gene3D" id="3.30.2090.10">
    <property type="entry name" value="Multidrug efflux transporter AcrB TolC docking domain, DN and DC subdomains"/>
    <property type="match status" value="3"/>
</dbReference>
<proteinExistence type="predicted"/>
<evidence type="ECO:0000313" key="4">
    <source>
        <dbReference type="Proteomes" id="UP000293854"/>
    </source>
</evidence>
<dbReference type="Gene3D" id="1.20.1640.10">
    <property type="entry name" value="Multidrug efflux transporter AcrB transmembrane domain"/>
    <property type="match status" value="3"/>
</dbReference>
<keyword evidence="2" id="KW-0812">Transmembrane</keyword>
<dbReference type="PRINTS" id="PR00702">
    <property type="entry name" value="ACRIFLAVINRP"/>
</dbReference>
<evidence type="ECO:0000313" key="3">
    <source>
        <dbReference type="EMBL" id="RZI00168.1"/>
    </source>
</evidence>
<gene>
    <name evidence="3" type="ORF">EIG99_12340</name>
</gene>
<accession>A0A4Q7CJD6</accession>
<feature type="region of interest" description="Disordered" evidence="1">
    <location>
        <begin position="250"/>
        <end position="288"/>
    </location>
</feature>
<organism evidence="3 4">
    <name type="scientific">Staphylococcus condimenti</name>
    <dbReference type="NCBI Taxonomy" id="70255"/>
    <lineage>
        <taxon>Bacteria</taxon>
        <taxon>Bacillati</taxon>
        <taxon>Bacillota</taxon>
        <taxon>Bacilli</taxon>
        <taxon>Bacillales</taxon>
        <taxon>Staphylococcaceae</taxon>
        <taxon>Staphylococcus</taxon>
    </lineage>
</organism>
<feature type="non-terminal residue" evidence="3">
    <location>
        <position position="776"/>
    </location>
</feature>
<dbReference type="GO" id="GO:0005886">
    <property type="term" value="C:plasma membrane"/>
    <property type="evidence" value="ECO:0007669"/>
    <property type="project" value="TreeGrafter"/>
</dbReference>
<dbReference type="SUPFAM" id="SSF82693">
    <property type="entry name" value="Multidrug efflux transporter AcrB pore domain, PN1, PN2, PC1 and PC2 subdomains"/>
    <property type="match status" value="2"/>
</dbReference>